<dbReference type="InterPro" id="IPR029419">
    <property type="entry name" value="Arg_succ_lyase_C"/>
</dbReference>
<dbReference type="EC" id="4.3.2.1" evidence="5 10"/>
<keyword evidence="14" id="KW-1185">Reference proteome</keyword>
<evidence type="ECO:0000256" key="9">
    <source>
        <dbReference type="ARBA" id="ARBA00023239"/>
    </source>
</evidence>
<keyword evidence="9 10" id="KW-0456">Lyase</keyword>
<dbReference type="Gene3D" id="1.10.275.10">
    <property type="entry name" value="Fumarase/aspartase (N-terminal domain)"/>
    <property type="match status" value="1"/>
</dbReference>
<dbReference type="STRING" id="1513793.SAMN06296036_102126"/>
<evidence type="ECO:0000256" key="7">
    <source>
        <dbReference type="ARBA" id="ARBA00022571"/>
    </source>
</evidence>
<dbReference type="OrthoDB" id="9769623at2"/>
<dbReference type="FunFam" id="1.10.40.30:FF:000001">
    <property type="entry name" value="Argininosuccinate lyase"/>
    <property type="match status" value="1"/>
</dbReference>
<gene>
    <name evidence="10" type="primary">argH</name>
    <name evidence="13" type="ORF">SAMN06296036_102126</name>
</gene>
<reference evidence="14" key="1">
    <citation type="submission" date="2017-04" db="EMBL/GenBank/DDBJ databases">
        <authorList>
            <person name="Varghese N."/>
            <person name="Submissions S."/>
        </authorList>
    </citation>
    <scope>NUCLEOTIDE SEQUENCE [LARGE SCALE GENOMIC DNA]</scope>
    <source>
        <strain evidence="14">RKEM611</strain>
    </source>
</reference>
<evidence type="ECO:0000256" key="5">
    <source>
        <dbReference type="ARBA" id="ARBA00012338"/>
    </source>
</evidence>
<dbReference type="InterPro" id="IPR008948">
    <property type="entry name" value="L-Aspartase-like"/>
</dbReference>
<dbReference type="EMBL" id="FWZT01000002">
    <property type="protein sequence ID" value="SME94544.1"/>
    <property type="molecule type" value="Genomic_DNA"/>
</dbReference>
<sequence length="459" mass="50975">MSMWGGRFEEGPDQVFVRFNASFPFDRKLVFYDIQGSQAYGQALFDAGVLSQEDFDKITMGLEDLKDRLEANPEDLDQAVNEGYEDVHGYVEDSLSAMIGDAAKRLHTGRSRNDQVATDFRLYTRDAIDQLCADIKCLQETLLQKAEENFDAILPGFTHLQKAQPVAWPHYLLSYNEMLKRDWGRLQDTRKRVNVLPLGSGALAGNNYDLDRIKLAKSLGFDGVTSNSLDATSDRDFVVETISAIALTMVHLSRLAEDLIIYCSSEYSYVEMSDLVATGSSLMPQKKNPDALELIRGKSGRVFGHLTSILSVLKGLPSCYNKDLQEDKEGLFDAVETASISLKVMTTVIGTLKVKPEVMLDACKTGYLNATDLADYLVAQGLAFREAHHVVGEIVLYALRKGVAIEELSLEELQTHSAQIRDDVYAAISLQQSLAAKKSWGGTSPERVREALDLAKKMM</sequence>
<dbReference type="InterPro" id="IPR024083">
    <property type="entry name" value="Fumarase/histidase_N"/>
</dbReference>
<evidence type="ECO:0000256" key="4">
    <source>
        <dbReference type="ARBA" id="ARBA00005552"/>
    </source>
</evidence>
<evidence type="ECO:0000313" key="14">
    <source>
        <dbReference type="Proteomes" id="UP000192907"/>
    </source>
</evidence>
<dbReference type="InterPro" id="IPR000362">
    <property type="entry name" value="Fumarate_lyase_fam"/>
</dbReference>
<dbReference type="HAMAP" id="MF_00006">
    <property type="entry name" value="Arg_succ_lyase"/>
    <property type="match status" value="1"/>
</dbReference>
<evidence type="ECO:0000256" key="3">
    <source>
        <dbReference type="ARBA" id="ARBA00004941"/>
    </source>
</evidence>
<dbReference type="RefSeq" id="WP_132315510.1">
    <property type="nucleotide sequence ID" value="NZ_FWZT01000002.1"/>
</dbReference>
<dbReference type="SUPFAM" id="SSF48557">
    <property type="entry name" value="L-aspartase-like"/>
    <property type="match status" value="1"/>
</dbReference>
<dbReference type="Proteomes" id="UP000192907">
    <property type="component" value="Unassembled WGS sequence"/>
</dbReference>
<dbReference type="PRINTS" id="PR00149">
    <property type="entry name" value="FUMRATELYASE"/>
</dbReference>
<comment type="similarity">
    <text evidence="4">In the N-terminal section; belongs to the lyase 1 family. Argininosuccinate lyase subfamily.</text>
</comment>
<feature type="domain" description="Argininosuccinate lyase C-terminal" evidence="12">
    <location>
        <begin position="367"/>
        <end position="434"/>
    </location>
</feature>
<dbReference type="GO" id="GO:0005829">
    <property type="term" value="C:cytosol"/>
    <property type="evidence" value="ECO:0007669"/>
    <property type="project" value="TreeGrafter"/>
</dbReference>
<keyword evidence="8 10" id="KW-0028">Amino-acid biosynthesis</keyword>
<comment type="similarity">
    <text evidence="10">Belongs to the lyase 1 family. Argininosuccinate lyase subfamily.</text>
</comment>
<dbReference type="Pfam" id="PF14698">
    <property type="entry name" value="ASL_C2"/>
    <property type="match status" value="1"/>
</dbReference>
<dbReference type="FunFam" id="1.20.200.10:FF:000006">
    <property type="entry name" value="Argininosuccinate lyase"/>
    <property type="match status" value="1"/>
</dbReference>
<dbReference type="Gene3D" id="1.20.200.10">
    <property type="entry name" value="Fumarase/aspartase (Central domain)"/>
    <property type="match status" value="1"/>
</dbReference>
<dbReference type="InterPro" id="IPR009049">
    <property type="entry name" value="Argininosuccinate_lyase"/>
</dbReference>
<organism evidence="13 14">
    <name type="scientific">Pseudobacteriovorax antillogorgiicola</name>
    <dbReference type="NCBI Taxonomy" id="1513793"/>
    <lineage>
        <taxon>Bacteria</taxon>
        <taxon>Pseudomonadati</taxon>
        <taxon>Bdellovibrionota</taxon>
        <taxon>Oligoflexia</taxon>
        <taxon>Oligoflexales</taxon>
        <taxon>Pseudobacteriovoracaceae</taxon>
        <taxon>Pseudobacteriovorax</taxon>
    </lineage>
</organism>
<dbReference type="NCBIfam" id="TIGR00838">
    <property type="entry name" value="argH"/>
    <property type="match status" value="1"/>
</dbReference>
<dbReference type="Pfam" id="PF00206">
    <property type="entry name" value="Lyase_1"/>
    <property type="match status" value="1"/>
</dbReference>
<keyword evidence="6 10" id="KW-0963">Cytoplasm</keyword>
<dbReference type="Gene3D" id="1.10.40.30">
    <property type="entry name" value="Fumarase/aspartase (C-terminal domain)"/>
    <property type="match status" value="1"/>
</dbReference>
<dbReference type="GO" id="GO:0004056">
    <property type="term" value="F:argininosuccinate lyase activity"/>
    <property type="evidence" value="ECO:0007669"/>
    <property type="project" value="UniProtKB-UniRule"/>
</dbReference>
<dbReference type="InterPro" id="IPR020557">
    <property type="entry name" value="Fumarate_lyase_CS"/>
</dbReference>
<name>A0A1Y6B8V0_9BACT</name>
<dbReference type="GO" id="GO:0042450">
    <property type="term" value="P:L-arginine biosynthetic process via ornithine"/>
    <property type="evidence" value="ECO:0007669"/>
    <property type="project" value="UniProtKB-UniRule"/>
</dbReference>
<evidence type="ECO:0000259" key="12">
    <source>
        <dbReference type="Pfam" id="PF14698"/>
    </source>
</evidence>
<evidence type="ECO:0000259" key="11">
    <source>
        <dbReference type="Pfam" id="PF00206"/>
    </source>
</evidence>
<evidence type="ECO:0000256" key="6">
    <source>
        <dbReference type="ARBA" id="ARBA00022490"/>
    </source>
</evidence>
<accession>A0A1Y6B8V0</accession>
<dbReference type="PANTHER" id="PTHR43814">
    <property type="entry name" value="ARGININOSUCCINATE LYASE"/>
    <property type="match status" value="1"/>
</dbReference>
<dbReference type="PRINTS" id="PR00145">
    <property type="entry name" value="ARGSUCLYASE"/>
</dbReference>
<evidence type="ECO:0000256" key="1">
    <source>
        <dbReference type="ARBA" id="ARBA00000985"/>
    </source>
</evidence>
<evidence type="ECO:0000313" key="13">
    <source>
        <dbReference type="EMBL" id="SME94544.1"/>
    </source>
</evidence>
<evidence type="ECO:0000256" key="10">
    <source>
        <dbReference type="HAMAP-Rule" id="MF_00006"/>
    </source>
</evidence>
<dbReference type="AlphaFoldDB" id="A0A1Y6B8V0"/>
<dbReference type="PANTHER" id="PTHR43814:SF1">
    <property type="entry name" value="ARGININOSUCCINATE LYASE"/>
    <property type="match status" value="1"/>
</dbReference>
<comment type="catalytic activity">
    <reaction evidence="1 10">
        <text>2-(N(omega)-L-arginino)succinate = fumarate + L-arginine</text>
        <dbReference type="Rhea" id="RHEA:24020"/>
        <dbReference type="ChEBI" id="CHEBI:29806"/>
        <dbReference type="ChEBI" id="CHEBI:32682"/>
        <dbReference type="ChEBI" id="CHEBI:57472"/>
        <dbReference type="EC" id="4.3.2.1"/>
    </reaction>
</comment>
<feature type="domain" description="Fumarate lyase N-terminal" evidence="11">
    <location>
        <begin position="6"/>
        <end position="304"/>
    </location>
</feature>
<keyword evidence="7 10" id="KW-0055">Arginine biosynthesis</keyword>
<evidence type="ECO:0000256" key="8">
    <source>
        <dbReference type="ARBA" id="ARBA00022605"/>
    </source>
</evidence>
<protein>
    <recommendedName>
        <fullName evidence="5 10">Argininosuccinate lyase</fullName>
        <shortName evidence="10">ASAL</shortName>
        <ecNumber evidence="5 10">4.3.2.1</ecNumber>
    </recommendedName>
    <alternativeName>
        <fullName evidence="10">Arginosuccinase</fullName>
    </alternativeName>
</protein>
<dbReference type="PROSITE" id="PS00163">
    <property type="entry name" value="FUMARATE_LYASES"/>
    <property type="match status" value="1"/>
</dbReference>
<comment type="pathway">
    <text evidence="3 10">Amino-acid biosynthesis; L-arginine biosynthesis; L-arginine from L-ornithine and carbamoyl phosphate: step 3/3.</text>
</comment>
<dbReference type="CDD" id="cd01359">
    <property type="entry name" value="Argininosuccinate_lyase"/>
    <property type="match status" value="1"/>
</dbReference>
<dbReference type="InterPro" id="IPR022761">
    <property type="entry name" value="Fumarate_lyase_N"/>
</dbReference>
<proteinExistence type="inferred from homology"/>
<dbReference type="UniPathway" id="UPA00068">
    <property type="reaction ID" value="UER00114"/>
</dbReference>
<evidence type="ECO:0000256" key="2">
    <source>
        <dbReference type="ARBA" id="ARBA00004496"/>
    </source>
</evidence>
<comment type="subcellular location">
    <subcellularLocation>
        <location evidence="2 10">Cytoplasm</location>
    </subcellularLocation>
</comment>